<evidence type="ECO:0000313" key="3">
    <source>
        <dbReference type="EMBL" id="KAB1439751.1"/>
    </source>
</evidence>
<dbReference type="InterPro" id="IPR025672">
    <property type="entry name" value="Sigma_reg_C_dom"/>
</dbReference>
<reference evidence="3 4" key="1">
    <citation type="submission" date="2019-09" db="EMBL/GenBank/DDBJ databases">
        <authorList>
            <person name="Valk L.C."/>
        </authorList>
    </citation>
    <scope>NUCLEOTIDE SEQUENCE [LARGE SCALE GENOMIC DNA]</scope>
    <source>
        <strain evidence="3">GalUA</strain>
    </source>
</reference>
<keyword evidence="4" id="KW-1185">Reference proteome</keyword>
<gene>
    <name evidence="3" type="ORF">F7O84_05020</name>
</gene>
<name>A0A7V7QMA1_9FIRM</name>
<accession>A0A7V7QMA1</accession>
<organism evidence="3 4">
    <name type="scientific">Candidatus Galacturonatibacter soehngenii</name>
    <dbReference type="NCBI Taxonomy" id="2307010"/>
    <lineage>
        <taxon>Bacteria</taxon>
        <taxon>Bacillati</taxon>
        <taxon>Bacillota</taxon>
        <taxon>Clostridia</taxon>
        <taxon>Lachnospirales</taxon>
        <taxon>Lachnospiraceae</taxon>
        <taxon>Candidatus Galacturonatibacter</taxon>
    </lineage>
</organism>
<feature type="transmembrane region" description="Helical" evidence="1">
    <location>
        <begin position="84"/>
        <end position="106"/>
    </location>
</feature>
<keyword evidence="1" id="KW-0472">Membrane</keyword>
<evidence type="ECO:0000259" key="2">
    <source>
        <dbReference type="Pfam" id="PF13791"/>
    </source>
</evidence>
<dbReference type="AlphaFoldDB" id="A0A7V7QMA1"/>
<comment type="caution">
    <text evidence="3">The sequence shown here is derived from an EMBL/GenBank/DDBJ whole genome shotgun (WGS) entry which is preliminary data.</text>
</comment>
<dbReference type="EMBL" id="WAGX01000004">
    <property type="protein sequence ID" value="KAB1439751.1"/>
    <property type="molecule type" value="Genomic_DNA"/>
</dbReference>
<dbReference type="Pfam" id="PF13791">
    <property type="entry name" value="Sigma_reg_C"/>
    <property type="match status" value="1"/>
</dbReference>
<sequence>MVMTYRKLLEKYKQNELDKEQAADVEAEIEKHEAISEYLYEDTKILGLDDDILGNKDSDVFGNTNPSAETDFTRLINQSIRKSFLKLGISVFTITVIFMLFIQFALPHIVSSFYYNPSKKVGENANQISRDMAVYTNLFVPGCVRDSVSVEENGYADYDICINQIASYNGNFTNLMGRIKKGKLILYDVNLLKRPSGNVFGWYQVQGDHSKALSELVNQTQYNMTPWGGVEQSSNYLKELDDDEMYVAYVTLNHIMKYEDFNSFLESKADIQSAWCAVDTNRFWSQSSMIQIENIGFWNTPTNFNFYSWNKERYPNLYLEDDSYEEWDELLNKFKTEAFTKEYVISLLRYMAEQKSFLKMMKESSMTLSNAADYIEQNGVSIYGFACLVDKETAIKLNNFEEVYQVYCEMLR</sequence>
<keyword evidence="1" id="KW-0812">Transmembrane</keyword>
<feature type="domain" description="Sigma factor regulator C-terminal" evidence="2">
    <location>
        <begin position="237"/>
        <end position="385"/>
    </location>
</feature>
<protein>
    <recommendedName>
        <fullName evidence="2">Sigma factor regulator C-terminal domain-containing protein</fullName>
    </recommendedName>
</protein>
<evidence type="ECO:0000313" key="4">
    <source>
        <dbReference type="Proteomes" id="UP000461768"/>
    </source>
</evidence>
<evidence type="ECO:0000256" key="1">
    <source>
        <dbReference type="SAM" id="Phobius"/>
    </source>
</evidence>
<dbReference type="Proteomes" id="UP000461768">
    <property type="component" value="Unassembled WGS sequence"/>
</dbReference>
<reference evidence="3 4" key="2">
    <citation type="submission" date="2020-02" db="EMBL/GenBank/DDBJ databases">
        <title>Candidatus Galacturonibacter soehngenii shows hetero-acetogenic catabolism of galacturonic acid but lacks a canonical carbon monoxide dehydrogenase/acetyl-CoA synthase complex.</title>
        <authorList>
            <person name="Diender M."/>
            <person name="Stouten G.R."/>
            <person name="Petersen J.F."/>
            <person name="Nielsen P.H."/>
            <person name="Dueholm M.S."/>
            <person name="Pronk J.T."/>
            <person name="Van Loosdrecht M.C.M."/>
        </authorList>
    </citation>
    <scope>NUCLEOTIDE SEQUENCE [LARGE SCALE GENOMIC DNA]</scope>
    <source>
        <strain evidence="3">GalUA</strain>
    </source>
</reference>
<dbReference type="OrthoDB" id="1828692at2"/>
<proteinExistence type="predicted"/>
<keyword evidence="1" id="KW-1133">Transmembrane helix</keyword>